<dbReference type="PANTHER" id="PTHR30244">
    <property type="entry name" value="TRANSAMINASE"/>
    <property type="match status" value="1"/>
</dbReference>
<name>A0AAQ3QUG0_9BACT</name>
<comment type="similarity">
    <text evidence="6 12">Belongs to the DegT/DnrJ/EryC1 family.</text>
</comment>
<dbReference type="EMBL" id="CP136920">
    <property type="protein sequence ID" value="WOO42346.1"/>
    <property type="molecule type" value="Genomic_DNA"/>
</dbReference>
<keyword evidence="14" id="KW-1185">Reference proteome</keyword>
<dbReference type="EC" id="2.6.1.102" evidence="8"/>
<evidence type="ECO:0000256" key="11">
    <source>
        <dbReference type="PIRSR" id="PIRSR000390-2"/>
    </source>
</evidence>
<evidence type="ECO:0000313" key="13">
    <source>
        <dbReference type="EMBL" id="WOO42346.1"/>
    </source>
</evidence>
<proteinExistence type="inferred from homology"/>
<dbReference type="GO" id="GO:0030170">
    <property type="term" value="F:pyridoxal phosphate binding"/>
    <property type="evidence" value="ECO:0007669"/>
    <property type="project" value="TreeGrafter"/>
</dbReference>
<gene>
    <name evidence="13" type="ORF">RZN69_04535</name>
</gene>
<dbReference type="Proteomes" id="UP001304300">
    <property type="component" value="Chromosome"/>
</dbReference>
<evidence type="ECO:0000256" key="1">
    <source>
        <dbReference type="ARBA" id="ARBA00001933"/>
    </source>
</evidence>
<dbReference type="GO" id="GO:0102933">
    <property type="term" value="F:GDP-4-dehydro-6-deoxy-D-mannose-4-aminotransferase activity"/>
    <property type="evidence" value="ECO:0007669"/>
    <property type="project" value="UniProtKB-EC"/>
</dbReference>
<protein>
    <recommendedName>
        <fullName evidence="9">GDP-perosamine synthase</fullName>
        <ecNumber evidence="8">2.6.1.102</ecNumber>
    </recommendedName>
</protein>
<evidence type="ECO:0000256" key="3">
    <source>
        <dbReference type="ARBA" id="ARBA00022576"/>
    </source>
</evidence>
<dbReference type="PIRSF" id="PIRSF000390">
    <property type="entry name" value="PLP_StrS"/>
    <property type="match status" value="1"/>
</dbReference>
<evidence type="ECO:0000256" key="5">
    <source>
        <dbReference type="ARBA" id="ARBA00022898"/>
    </source>
</evidence>
<evidence type="ECO:0000256" key="10">
    <source>
        <dbReference type="PIRSR" id="PIRSR000390-1"/>
    </source>
</evidence>
<dbReference type="CDD" id="cd00616">
    <property type="entry name" value="AHBA_syn"/>
    <property type="match status" value="1"/>
</dbReference>
<dbReference type="PANTHER" id="PTHR30244:SF34">
    <property type="entry name" value="DTDP-4-AMINO-4,6-DIDEOXYGALACTOSE TRANSAMINASE"/>
    <property type="match status" value="1"/>
</dbReference>
<keyword evidence="4" id="KW-0808">Transferase</keyword>
<evidence type="ECO:0000256" key="8">
    <source>
        <dbReference type="ARBA" id="ARBA00066317"/>
    </source>
</evidence>
<keyword evidence="5 11" id="KW-0663">Pyridoxal phosphate</keyword>
<dbReference type="InterPro" id="IPR000653">
    <property type="entry name" value="DegT/StrS_aminotransferase"/>
</dbReference>
<evidence type="ECO:0000256" key="9">
    <source>
        <dbReference type="ARBA" id="ARBA00074221"/>
    </source>
</evidence>
<dbReference type="FunFam" id="3.40.640.10:FF:000090">
    <property type="entry name" value="Pyridoxal phosphate-dependent aminotransferase"/>
    <property type="match status" value="1"/>
</dbReference>
<feature type="active site" description="Proton acceptor" evidence="10">
    <location>
        <position position="194"/>
    </location>
</feature>
<dbReference type="GO" id="GO:0000271">
    <property type="term" value="P:polysaccharide biosynthetic process"/>
    <property type="evidence" value="ECO:0007669"/>
    <property type="project" value="TreeGrafter"/>
</dbReference>
<comment type="cofactor">
    <cofactor evidence="1">
        <name>pyridoxal 5'-phosphate</name>
        <dbReference type="ChEBI" id="CHEBI:597326"/>
    </cofactor>
</comment>
<dbReference type="Gene3D" id="3.40.640.10">
    <property type="entry name" value="Type I PLP-dependent aspartate aminotransferase-like (Major domain)"/>
    <property type="match status" value="1"/>
</dbReference>
<dbReference type="KEGG" id="puo:RZN69_04535"/>
<evidence type="ECO:0000256" key="4">
    <source>
        <dbReference type="ARBA" id="ARBA00022679"/>
    </source>
</evidence>
<comment type="pathway">
    <text evidence="2">Bacterial outer membrane biogenesis; LPS O-antigen biosynthesis.</text>
</comment>
<evidence type="ECO:0000256" key="7">
    <source>
        <dbReference type="ARBA" id="ARBA00051587"/>
    </source>
</evidence>
<dbReference type="Gene3D" id="3.90.1150.10">
    <property type="entry name" value="Aspartate Aminotransferase, domain 1"/>
    <property type="match status" value="1"/>
</dbReference>
<keyword evidence="3 13" id="KW-0032">Aminotransferase</keyword>
<evidence type="ECO:0000313" key="14">
    <source>
        <dbReference type="Proteomes" id="UP001304300"/>
    </source>
</evidence>
<feature type="modified residue" description="N6-(pyridoxal phosphate)lysine" evidence="11">
    <location>
        <position position="194"/>
    </location>
</feature>
<reference evidence="13 14" key="1">
    <citation type="submission" date="2023-10" db="EMBL/GenBank/DDBJ databases">
        <title>Rubellicoccus peritrichatus gen. nov., sp. nov., isolated from an algae of coral reef tank.</title>
        <authorList>
            <person name="Luo J."/>
        </authorList>
    </citation>
    <scope>NUCLEOTIDE SEQUENCE [LARGE SCALE GENOMIC DNA]</scope>
    <source>
        <strain evidence="13 14">CR14</strain>
    </source>
</reference>
<dbReference type="RefSeq" id="WP_317834865.1">
    <property type="nucleotide sequence ID" value="NZ_CP136920.1"/>
</dbReference>
<dbReference type="Pfam" id="PF01041">
    <property type="entry name" value="DegT_DnrJ_EryC1"/>
    <property type="match status" value="1"/>
</dbReference>
<comment type="catalytic activity">
    <reaction evidence="7">
        <text>GDP-alpha-D-perosamine + 2-oxoglutarate = GDP-4-dehydro-alpha-D-rhamnose + L-glutamate</text>
        <dbReference type="Rhea" id="RHEA:36779"/>
        <dbReference type="ChEBI" id="CHEBI:16810"/>
        <dbReference type="ChEBI" id="CHEBI:29985"/>
        <dbReference type="ChEBI" id="CHEBI:57964"/>
        <dbReference type="ChEBI" id="CHEBI:73996"/>
        <dbReference type="EC" id="2.6.1.102"/>
    </reaction>
</comment>
<dbReference type="InterPro" id="IPR015421">
    <property type="entry name" value="PyrdxlP-dep_Trfase_major"/>
</dbReference>
<accession>A0AAQ3QUG0</accession>
<dbReference type="InterPro" id="IPR015422">
    <property type="entry name" value="PyrdxlP-dep_Trfase_small"/>
</dbReference>
<dbReference type="InterPro" id="IPR015424">
    <property type="entry name" value="PyrdxlP-dep_Trfase"/>
</dbReference>
<sequence length="380" mass="41117">MNTQTRQKIYLSPPEVSESDIAAVTAAMKSGWVAPVGPAIRSFEEAFEGYMGGGHAVALSSGTAALHLSLQLSGVGPGDEVFCSTLTFAASANAIIYCGARPVFIDSDEKSWNMDPNVLADALQKRAREGRLPAAVELVHAYGQSADIDPILELCHKYGIPLIEDAAEAIGATYKGKAAGGFGNFGTFSFNGNKLITTSGGGMLWTEHKDDAERARYLATQARLPDRGHLHEETGYNYRLSNLLAALGESQLSRLQERIEMRHEVFKAYVDGLADIPGVSFMPEVEYGQSTRWLSCLLIDETQSAVTRNQLIDRLQENNIESRPIWRPLHKQPVFDGSEFYGSGVSERLAGHGISLPSGGEIIGDDQSYIIASICNAFGL</sequence>
<dbReference type="SUPFAM" id="SSF53383">
    <property type="entry name" value="PLP-dependent transferases"/>
    <property type="match status" value="1"/>
</dbReference>
<evidence type="ECO:0000256" key="6">
    <source>
        <dbReference type="ARBA" id="ARBA00037999"/>
    </source>
</evidence>
<evidence type="ECO:0000256" key="2">
    <source>
        <dbReference type="ARBA" id="ARBA00005125"/>
    </source>
</evidence>
<dbReference type="AlphaFoldDB" id="A0AAQ3QUG0"/>
<evidence type="ECO:0000256" key="12">
    <source>
        <dbReference type="RuleBase" id="RU004508"/>
    </source>
</evidence>
<organism evidence="13 14">
    <name type="scientific">Rubellicoccus peritrichatus</name>
    <dbReference type="NCBI Taxonomy" id="3080537"/>
    <lineage>
        <taxon>Bacteria</taxon>
        <taxon>Pseudomonadati</taxon>
        <taxon>Verrucomicrobiota</taxon>
        <taxon>Opitutia</taxon>
        <taxon>Puniceicoccales</taxon>
        <taxon>Cerasicoccaceae</taxon>
        <taxon>Rubellicoccus</taxon>
    </lineage>
</organism>